<dbReference type="Pfam" id="PF01380">
    <property type="entry name" value="SIS"/>
    <property type="match status" value="1"/>
</dbReference>
<dbReference type="InterPro" id="IPR046348">
    <property type="entry name" value="SIS_dom_sf"/>
</dbReference>
<dbReference type="PROSITE" id="PS51464">
    <property type="entry name" value="SIS"/>
    <property type="match status" value="1"/>
</dbReference>
<dbReference type="SUPFAM" id="SSF53697">
    <property type="entry name" value="SIS domain"/>
    <property type="match status" value="1"/>
</dbReference>
<gene>
    <name evidence="2" type="ORF">BST39_16385</name>
</gene>
<dbReference type="InterPro" id="IPR001347">
    <property type="entry name" value="SIS_dom"/>
</dbReference>
<dbReference type="OrthoDB" id="367283at2"/>
<sequence>MLEFDQAPISLGLYPLVRDHQRHIILTGMGTSHFAALPSWRRLVAAGKPASWVDTENLLENPQLVTRDSLLVVTSRSGSGGHVCALTDGLGRTMNPAAVMAITDDPASPLAAVADCEVLLRSRTSGSPKGFLNALIAHDYVASMILKEDNADVSGTARIVATATLPAKLREIAARVAAQQDSRLAYAGCGEHAAAALYAALLTNEATESVAEGHIVGQHRRDLVRRADAKLTAVLFGSHRGPHAALRALAGDLLAAGSNVVVVGGADVPGSIYVPRHTGHVGAEVAHNVVVIEHFVAALAT</sequence>
<dbReference type="GO" id="GO:1901135">
    <property type="term" value="P:carbohydrate derivative metabolic process"/>
    <property type="evidence" value="ECO:0007669"/>
    <property type="project" value="InterPro"/>
</dbReference>
<dbReference type="STRING" id="590652.BST39_16385"/>
<organism evidence="2 3">
    <name type="scientific">Mycobacterium paraseoulense</name>
    <dbReference type="NCBI Taxonomy" id="590652"/>
    <lineage>
        <taxon>Bacteria</taxon>
        <taxon>Bacillati</taxon>
        <taxon>Actinomycetota</taxon>
        <taxon>Actinomycetes</taxon>
        <taxon>Mycobacteriales</taxon>
        <taxon>Mycobacteriaceae</taxon>
        <taxon>Mycobacterium</taxon>
    </lineage>
</organism>
<dbReference type="GO" id="GO:0097367">
    <property type="term" value="F:carbohydrate derivative binding"/>
    <property type="evidence" value="ECO:0007669"/>
    <property type="project" value="InterPro"/>
</dbReference>
<dbReference type="AlphaFoldDB" id="A0A1X0I8K5"/>
<evidence type="ECO:0000259" key="1">
    <source>
        <dbReference type="PROSITE" id="PS51464"/>
    </source>
</evidence>
<comment type="caution">
    <text evidence="2">The sequence shown here is derived from an EMBL/GenBank/DDBJ whole genome shotgun (WGS) entry which is preliminary data.</text>
</comment>
<dbReference type="RefSeq" id="WP_083172993.1">
    <property type="nucleotide sequence ID" value="NZ_AP022619.1"/>
</dbReference>
<feature type="domain" description="SIS" evidence="1">
    <location>
        <begin position="13"/>
        <end position="151"/>
    </location>
</feature>
<evidence type="ECO:0000313" key="2">
    <source>
        <dbReference type="EMBL" id="ORB39158.1"/>
    </source>
</evidence>
<dbReference type="EMBL" id="MVIE01000020">
    <property type="protein sequence ID" value="ORB39158.1"/>
    <property type="molecule type" value="Genomic_DNA"/>
</dbReference>
<evidence type="ECO:0000313" key="3">
    <source>
        <dbReference type="Proteomes" id="UP000192513"/>
    </source>
</evidence>
<dbReference type="Gene3D" id="3.40.50.10490">
    <property type="entry name" value="Glucose-6-phosphate isomerase like protein, domain 1"/>
    <property type="match status" value="1"/>
</dbReference>
<proteinExistence type="predicted"/>
<dbReference type="Proteomes" id="UP000192513">
    <property type="component" value="Unassembled WGS sequence"/>
</dbReference>
<name>A0A1X0I8K5_9MYCO</name>
<protein>
    <recommendedName>
        <fullName evidence="1">SIS domain-containing protein</fullName>
    </recommendedName>
</protein>
<reference evidence="2 3" key="1">
    <citation type="submission" date="2017-02" db="EMBL/GenBank/DDBJ databases">
        <title>The new phylogeny of genus Mycobacterium.</title>
        <authorList>
            <person name="Tortoli E."/>
            <person name="Trovato A."/>
            <person name="Cirillo D.M."/>
        </authorList>
    </citation>
    <scope>NUCLEOTIDE SEQUENCE [LARGE SCALE GENOMIC DNA]</scope>
    <source>
        <strain evidence="2 3">DSM 45000</strain>
    </source>
</reference>
<accession>A0A1X0I8K5</accession>
<keyword evidence="3" id="KW-1185">Reference proteome</keyword>